<sequence length="112" mass="12999">MYRDISIYMEVARRAKIVCADQTATIGNFASVDQWAASRSTNRRRMTEGYADMEERKRHLKEVVPSLNEKQLAYMAHSHSLSDQMDQQAELCAPHYTTTCLFKNVGQRFNDY</sequence>
<proteinExistence type="predicted"/>
<gene>
    <name evidence="1" type="ORF">CTEN0397_LOCUS13014</name>
</gene>
<protein>
    <submittedName>
        <fullName evidence="1">Uncharacterized protein</fullName>
    </submittedName>
</protein>
<dbReference type="AlphaFoldDB" id="A0A7S1GP00"/>
<accession>A0A7S1GP00</accession>
<name>A0A7S1GP00_CYCTE</name>
<dbReference type="EMBL" id="HBFW01020235">
    <property type="protein sequence ID" value="CAD8941948.1"/>
    <property type="molecule type" value="Transcribed_RNA"/>
</dbReference>
<organism evidence="1">
    <name type="scientific">Cyclophora tenuis</name>
    <name type="common">Marine diatom</name>
    <dbReference type="NCBI Taxonomy" id="216820"/>
    <lineage>
        <taxon>Eukaryota</taxon>
        <taxon>Sar</taxon>
        <taxon>Stramenopiles</taxon>
        <taxon>Ochrophyta</taxon>
        <taxon>Bacillariophyta</taxon>
        <taxon>Fragilariophyceae</taxon>
        <taxon>Fragilariophycidae</taxon>
        <taxon>Cyclophorales</taxon>
        <taxon>Cyclophoraceae</taxon>
        <taxon>Cyclophora</taxon>
    </lineage>
</organism>
<reference evidence="1" key="1">
    <citation type="submission" date="2021-01" db="EMBL/GenBank/DDBJ databases">
        <authorList>
            <person name="Corre E."/>
            <person name="Pelletier E."/>
            <person name="Niang G."/>
            <person name="Scheremetjew M."/>
            <person name="Finn R."/>
            <person name="Kale V."/>
            <person name="Holt S."/>
            <person name="Cochrane G."/>
            <person name="Meng A."/>
            <person name="Brown T."/>
            <person name="Cohen L."/>
        </authorList>
    </citation>
    <scope>NUCLEOTIDE SEQUENCE</scope>
    <source>
        <strain evidence="1">ECT3854</strain>
    </source>
</reference>
<evidence type="ECO:0000313" key="1">
    <source>
        <dbReference type="EMBL" id="CAD8941948.1"/>
    </source>
</evidence>